<keyword evidence="1" id="KW-0812">Transmembrane</keyword>
<organism evidence="2 3">
    <name type="scientific">candidate division WWE3 bacterium</name>
    <dbReference type="NCBI Taxonomy" id="2053526"/>
    <lineage>
        <taxon>Bacteria</taxon>
        <taxon>Katanobacteria</taxon>
    </lineage>
</organism>
<dbReference type="EMBL" id="JAGQKY010000113">
    <property type="protein sequence ID" value="MCA9397713.1"/>
    <property type="molecule type" value="Genomic_DNA"/>
</dbReference>
<evidence type="ECO:0000313" key="2">
    <source>
        <dbReference type="EMBL" id="MCA9397713.1"/>
    </source>
</evidence>
<feature type="transmembrane region" description="Helical" evidence="1">
    <location>
        <begin position="33"/>
        <end position="55"/>
    </location>
</feature>
<sequence length="215" mass="25321">VKFMRYYLPLYPLLVISGTVAISMLLQKLPKLIIPLYTIIFLPTFMWLLAFMSIYTKPHPWIQASDWILTTIPSNETIATEHWDNVLPLYNSFNYSYETLELYIPDSENKINKLVDSLEKSNYIVIATNRLTDSIPRWPDRYPATIEYYNKLLNERLGFSLIAEFTSYPSILGYQINDQTADESFTVYDHPRVRVFQKNNFDVDEVRKNLLRALE</sequence>
<reference evidence="2" key="1">
    <citation type="submission" date="2020-04" db="EMBL/GenBank/DDBJ databases">
        <authorList>
            <person name="Zhang T."/>
        </authorList>
    </citation>
    <scope>NUCLEOTIDE SEQUENCE</scope>
    <source>
        <strain evidence="2">HKST-UBA02</strain>
    </source>
</reference>
<name>A0A955LWC6_UNCKA</name>
<dbReference type="AlphaFoldDB" id="A0A955LWC6"/>
<comment type="caution">
    <text evidence="2">The sequence shown here is derived from an EMBL/GenBank/DDBJ whole genome shotgun (WGS) entry which is preliminary data.</text>
</comment>
<protein>
    <recommendedName>
        <fullName evidence="4">DUF2079 domain-containing protein</fullName>
    </recommendedName>
</protein>
<keyword evidence="1" id="KW-1133">Transmembrane helix</keyword>
<reference evidence="2" key="2">
    <citation type="journal article" date="2021" name="Microbiome">
        <title>Successional dynamics and alternative stable states in a saline activated sludge microbial community over 9 years.</title>
        <authorList>
            <person name="Wang Y."/>
            <person name="Ye J."/>
            <person name="Ju F."/>
            <person name="Liu L."/>
            <person name="Boyd J.A."/>
            <person name="Deng Y."/>
            <person name="Parks D.H."/>
            <person name="Jiang X."/>
            <person name="Yin X."/>
            <person name="Woodcroft B.J."/>
            <person name="Tyson G.W."/>
            <person name="Hugenholtz P."/>
            <person name="Polz M.F."/>
            <person name="Zhang T."/>
        </authorList>
    </citation>
    <scope>NUCLEOTIDE SEQUENCE</scope>
    <source>
        <strain evidence="2">HKST-UBA02</strain>
    </source>
</reference>
<evidence type="ECO:0000256" key="1">
    <source>
        <dbReference type="SAM" id="Phobius"/>
    </source>
</evidence>
<keyword evidence="1" id="KW-0472">Membrane</keyword>
<proteinExistence type="predicted"/>
<dbReference type="Proteomes" id="UP000699691">
    <property type="component" value="Unassembled WGS sequence"/>
</dbReference>
<feature type="transmembrane region" description="Helical" evidence="1">
    <location>
        <begin position="6"/>
        <end position="26"/>
    </location>
</feature>
<feature type="non-terminal residue" evidence="2">
    <location>
        <position position="1"/>
    </location>
</feature>
<accession>A0A955LWC6</accession>
<evidence type="ECO:0000313" key="3">
    <source>
        <dbReference type="Proteomes" id="UP000699691"/>
    </source>
</evidence>
<gene>
    <name evidence="2" type="ORF">KC573_02690</name>
</gene>
<evidence type="ECO:0008006" key="4">
    <source>
        <dbReference type="Google" id="ProtNLM"/>
    </source>
</evidence>